<dbReference type="CDD" id="cd07061">
    <property type="entry name" value="HP_HAP_like"/>
    <property type="match status" value="1"/>
</dbReference>
<dbReference type="EMBL" id="JAFIQS010000005">
    <property type="protein sequence ID" value="KAG5168741.1"/>
    <property type="molecule type" value="Genomic_DNA"/>
</dbReference>
<dbReference type="Gene3D" id="3.40.50.1240">
    <property type="entry name" value="Phosphoglycerate mutase-like"/>
    <property type="match status" value="1"/>
</dbReference>
<dbReference type="PROSITE" id="PS00616">
    <property type="entry name" value="HIS_ACID_PHOSPHAT_1"/>
    <property type="match status" value="1"/>
</dbReference>
<gene>
    <name evidence="3" type="ORF">JR316_005293</name>
</gene>
<reference evidence="3" key="1">
    <citation type="submission" date="2021-02" db="EMBL/GenBank/DDBJ databases">
        <title>Psilocybe cubensis genome.</title>
        <authorList>
            <person name="Mckernan K.J."/>
            <person name="Crawford S."/>
            <person name="Trippe A."/>
            <person name="Kane L.T."/>
            <person name="Mclaughlin S."/>
        </authorList>
    </citation>
    <scope>NUCLEOTIDE SEQUENCE [LARGE SCALE GENOMIC DNA]</scope>
    <source>
        <strain evidence="3">MGC-MH-2018</strain>
    </source>
</reference>
<dbReference type="PANTHER" id="PTHR20963:SF24">
    <property type="entry name" value="3-PHYTASE B"/>
    <property type="match status" value="1"/>
</dbReference>
<accession>A0A8H8CKF6</accession>
<keyword evidence="2" id="KW-0472">Membrane</keyword>
<evidence type="ECO:0000256" key="1">
    <source>
        <dbReference type="ARBA" id="ARBA00022801"/>
    </source>
</evidence>
<proteinExistence type="predicted"/>
<comment type="caution">
    <text evidence="3">The sequence shown here is derived from an EMBL/GenBank/DDBJ whole genome shotgun (WGS) entry which is preliminary data.</text>
</comment>
<feature type="transmembrane region" description="Helical" evidence="2">
    <location>
        <begin position="87"/>
        <end position="107"/>
    </location>
</feature>
<sequence>MSDLHSEKHLEGGQLVFLPHDQSYCTADAQQPRRHSENIRYHDDTTFIAGENKRAEIREEIVYEGWSPSEVRFVDRWLRPRRATLTMLLPLIALCLLLLHGCVLCIAKKPPVIKGNTQFFPPTIQQSWAAYTPYFPVKQYSPPPAHCKITQVNIIQRHGARFPTSGATTRILTAVNNLKSATDFLDPRLDFLRNYTYTLGKDNLIPFGALQSVDAGQGAFQRYSQLVSSKNLPFVRASGSTRVVDSATNWTSGFSLASHKAFNPVLSVILDESLNDTLDDSMCPNAGSSDPQTNIWTSIYGAPIAARLNAQAPGATVTAADISNLIPLCAFETLAKEIPSPFCSLFTEDEFAQFEYFGDLDKFYNTGYGQALGRVQGVGYVNELIARLTESPVRDNTQTNHTLDASPVTFPLNRTIYADFSHDNQMIAIYAALGLFNQTVPLDPTAPDPARTWIASHLTPFSARMVTERLSCGSTGPAAGHGQGKIKPQTFVRILVNDALQPLPFCGGDRNGLCTLDAFVESQSYARNDGEGDFEKCFS</sequence>
<dbReference type="PANTHER" id="PTHR20963">
    <property type="entry name" value="MULTIPLE INOSITOL POLYPHOSPHATE PHOSPHATASE-RELATED"/>
    <property type="match status" value="1"/>
</dbReference>
<dbReference type="GO" id="GO:0003993">
    <property type="term" value="F:acid phosphatase activity"/>
    <property type="evidence" value="ECO:0007669"/>
    <property type="project" value="TreeGrafter"/>
</dbReference>
<dbReference type="Pfam" id="PF00328">
    <property type="entry name" value="His_Phos_2"/>
    <property type="match status" value="1"/>
</dbReference>
<protein>
    <recommendedName>
        <fullName evidence="4">Phytase</fullName>
    </recommendedName>
</protein>
<keyword evidence="2" id="KW-1133">Transmembrane helix</keyword>
<evidence type="ECO:0000256" key="2">
    <source>
        <dbReference type="SAM" id="Phobius"/>
    </source>
</evidence>
<dbReference type="SUPFAM" id="SSF53254">
    <property type="entry name" value="Phosphoglycerate mutase-like"/>
    <property type="match status" value="1"/>
</dbReference>
<dbReference type="OrthoDB" id="6509975at2759"/>
<name>A0A8H8CKF6_PSICU</name>
<dbReference type="InterPro" id="IPR029033">
    <property type="entry name" value="His_PPase_superfam"/>
</dbReference>
<dbReference type="PROSITE" id="PS00778">
    <property type="entry name" value="HIS_ACID_PHOSPHAT_2"/>
    <property type="match status" value="1"/>
</dbReference>
<evidence type="ECO:0008006" key="4">
    <source>
        <dbReference type="Google" id="ProtNLM"/>
    </source>
</evidence>
<dbReference type="InterPro" id="IPR000560">
    <property type="entry name" value="His_Pase_clade-2"/>
</dbReference>
<dbReference type="AlphaFoldDB" id="A0A8H8CKF6"/>
<evidence type="ECO:0000313" key="3">
    <source>
        <dbReference type="EMBL" id="KAG5168741.1"/>
    </source>
</evidence>
<keyword evidence="1" id="KW-0378">Hydrolase</keyword>
<keyword evidence="2" id="KW-0812">Transmembrane</keyword>
<organism evidence="3">
    <name type="scientific">Psilocybe cubensis</name>
    <name type="common">Psychedelic mushroom</name>
    <name type="synonym">Stropharia cubensis</name>
    <dbReference type="NCBI Taxonomy" id="181762"/>
    <lineage>
        <taxon>Eukaryota</taxon>
        <taxon>Fungi</taxon>
        <taxon>Dikarya</taxon>
        <taxon>Basidiomycota</taxon>
        <taxon>Agaricomycotina</taxon>
        <taxon>Agaricomycetes</taxon>
        <taxon>Agaricomycetidae</taxon>
        <taxon>Agaricales</taxon>
        <taxon>Agaricineae</taxon>
        <taxon>Strophariaceae</taxon>
        <taxon>Psilocybe</taxon>
    </lineage>
</organism>
<dbReference type="InterPro" id="IPR033379">
    <property type="entry name" value="Acid_Pase_AS"/>
</dbReference>